<organism evidence="2 3">
    <name type="scientific">Alteromonas arenosi</name>
    <dbReference type="NCBI Taxonomy" id="3055817"/>
    <lineage>
        <taxon>Bacteria</taxon>
        <taxon>Pseudomonadati</taxon>
        <taxon>Pseudomonadota</taxon>
        <taxon>Gammaproteobacteria</taxon>
        <taxon>Alteromonadales</taxon>
        <taxon>Alteromonadaceae</taxon>
        <taxon>Alteromonas/Salinimonas group</taxon>
        <taxon>Alteromonas</taxon>
    </lineage>
</organism>
<keyword evidence="3" id="KW-1185">Reference proteome</keyword>
<dbReference type="RefSeq" id="WP_289363849.1">
    <property type="nucleotide sequence ID" value="NZ_JAUCBP010000002.1"/>
</dbReference>
<feature type="transmembrane region" description="Helical" evidence="1">
    <location>
        <begin position="41"/>
        <end position="61"/>
    </location>
</feature>
<evidence type="ECO:0000313" key="3">
    <source>
        <dbReference type="Proteomes" id="UP001234343"/>
    </source>
</evidence>
<keyword evidence="1" id="KW-0812">Transmembrane</keyword>
<dbReference type="EMBL" id="JAUCBP010000002">
    <property type="protein sequence ID" value="MDM7859751.1"/>
    <property type="molecule type" value="Genomic_DNA"/>
</dbReference>
<keyword evidence="1" id="KW-0472">Membrane</keyword>
<sequence>MLKSNITYTTGFERLQAAGFAGAVFVINLSLLLAVKEPSSIVLWIAIVALAAVAWRIFVVLNEQTLIRFVFDDVDQCSVDGGEYGAISRKTRISPWWVWLVIDVPNIKCQHYTLCTWKLSTACVRSLNFRILRGLHKSS</sequence>
<name>A0ABT7SU73_9ALTE</name>
<evidence type="ECO:0000313" key="2">
    <source>
        <dbReference type="EMBL" id="MDM7859751.1"/>
    </source>
</evidence>
<reference evidence="2 3" key="1">
    <citation type="submission" date="2023-06" db="EMBL/GenBank/DDBJ databases">
        <title>Alteromonas sp. ASW11-36 isolated from intertidal sand.</title>
        <authorList>
            <person name="Li Y."/>
        </authorList>
    </citation>
    <scope>NUCLEOTIDE SEQUENCE [LARGE SCALE GENOMIC DNA]</scope>
    <source>
        <strain evidence="2 3">ASW11-36</strain>
    </source>
</reference>
<gene>
    <name evidence="2" type="ORF">QTP81_03920</name>
</gene>
<dbReference type="Proteomes" id="UP001234343">
    <property type="component" value="Unassembled WGS sequence"/>
</dbReference>
<proteinExistence type="predicted"/>
<keyword evidence="1" id="KW-1133">Transmembrane helix</keyword>
<accession>A0ABT7SU73</accession>
<evidence type="ECO:0000256" key="1">
    <source>
        <dbReference type="SAM" id="Phobius"/>
    </source>
</evidence>
<feature type="transmembrane region" description="Helical" evidence="1">
    <location>
        <begin position="12"/>
        <end position="35"/>
    </location>
</feature>
<comment type="caution">
    <text evidence="2">The sequence shown here is derived from an EMBL/GenBank/DDBJ whole genome shotgun (WGS) entry which is preliminary data.</text>
</comment>
<protein>
    <submittedName>
        <fullName evidence="2">Uncharacterized protein</fullName>
    </submittedName>
</protein>